<dbReference type="HOGENOM" id="CLU_2859237_0_0_0"/>
<dbReference type="EMBL" id="CP002347">
    <property type="protein sequence ID" value="ADR19848.1"/>
    <property type="molecule type" value="Genomic_DNA"/>
</dbReference>
<reference key="1">
    <citation type="submission" date="2010-11" db="EMBL/GenBank/DDBJ databases">
        <title>The complete genome of chromosome of Calditerrivibrio nitroreducens DSM 19672.</title>
        <authorList>
            <consortium name="US DOE Joint Genome Institute (JGI-PGF)"/>
            <person name="Lucas S."/>
            <person name="Copeland A."/>
            <person name="Lapidus A."/>
            <person name="Bruce D."/>
            <person name="Goodwin L."/>
            <person name="Pitluck S."/>
            <person name="Kyrpides N."/>
            <person name="Mavromatis K."/>
            <person name="Ivanova N."/>
            <person name="Mikhailova N."/>
            <person name="Zeytun A."/>
            <person name="Brettin T."/>
            <person name="Detter J.C."/>
            <person name="Tapia R."/>
            <person name="Han C."/>
            <person name="Land M."/>
            <person name="Hauser L."/>
            <person name="Markowitz V."/>
            <person name="Cheng J.-F."/>
            <person name="Hugenholtz P."/>
            <person name="Woyke T."/>
            <person name="Wu D."/>
            <person name="Spring S."/>
            <person name="Schroeder M."/>
            <person name="Brambilla E."/>
            <person name="Klenk H.-P."/>
            <person name="Eisen J.A."/>
        </authorList>
    </citation>
    <scope>NUCLEOTIDE SEQUENCE [LARGE SCALE GENOMIC DNA]</scope>
    <source>
        <strain>DSM 19672</strain>
    </source>
</reference>
<dbReference type="AlphaFoldDB" id="E4TH50"/>
<reference evidence="1 2" key="2">
    <citation type="journal article" date="2011" name="Stand. Genomic Sci.">
        <title>Complete genome sequence of Calditerrivibrio nitroreducens type strain (Yu37-1).</title>
        <authorList>
            <person name="Pitluck S."/>
            <person name="Sikorski J."/>
            <person name="Zeytun A."/>
            <person name="Lapidus A."/>
            <person name="Nolan M."/>
            <person name="Lucas S."/>
            <person name="Hammon N."/>
            <person name="Deshpande S."/>
            <person name="Cheng J.F."/>
            <person name="Tapia R."/>
            <person name="Han C."/>
            <person name="Goodwin L."/>
            <person name="Liolios K."/>
            <person name="Pagani I."/>
            <person name="Ivanova N."/>
            <person name="Mavromatis K."/>
            <person name="Pati A."/>
            <person name="Chen A."/>
            <person name="Palaniappan K."/>
            <person name="Hauser L."/>
            <person name="Chang Y.J."/>
            <person name="Jeffries C.D."/>
            <person name="Detter J.C."/>
            <person name="Brambilla E."/>
            <person name="Djao O.D."/>
            <person name="Rohde M."/>
            <person name="Spring S."/>
            <person name="Goker M."/>
            <person name="Woyke T."/>
            <person name="Bristow J."/>
            <person name="Eisen J.A."/>
            <person name="Markowitz V."/>
            <person name="Hugenholtz P."/>
            <person name="Kyrpides N.C."/>
            <person name="Klenk H.P."/>
            <person name="Land M."/>
        </authorList>
    </citation>
    <scope>NUCLEOTIDE SEQUENCE [LARGE SCALE GENOMIC DNA]</scope>
    <source>
        <strain evidence="2">DSM 19672 / NBRC 101217 / Yu37-1</strain>
    </source>
</reference>
<gene>
    <name evidence="1" type="ordered locus">Calni_1947</name>
</gene>
<sequence length="64" mass="7679">MTKEEILKELGREIDTFIEIIKNLDQSSYEFKQCIPDNLHNQLDRVDKELDTSKRTIYRTYQGN</sequence>
<accession>E4TH50</accession>
<evidence type="ECO:0000313" key="1">
    <source>
        <dbReference type="EMBL" id="ADR19848.1"/>
    </source>
</evidence>
<keyword evidence="2" id="KW-1185">Reference proteome</keyword>
<dbReference type="Proteomes" id="UP000007039">
    <property type="component" value="Chromosome"/>
</dbReference>
<dbReference type="KEGG" id="cni:Calni_1947"/>
<protein>
    <submittedName>
        <fullName evidence="1">Uncharacterized protein</fullName>
    </submittedName>
</protein>
<name>E4TH50_CALNY</name>
<dbReference type="RefSeq" id="WP_013452056.1">
    <property type="nucleotide sequence ID" value="NC_014758.1"/>
</dbReference>
<proteinExistence type="predicted"/>
<organism evidence="1 2">
    <name type="scientific">Calditerrivibrio nitroreducens (strain DSM 19672 / NBRC 101217 / Yu37-1)</name>
    <dbReference type="NCBI Taxonomy" id="768670"/>
    <lineage>
        <taxon>Bacteria</taxon>
        <taxon>Pseudomonadati</taxon>
        <taxon>Deferribacterota</taxon>
        <taxon>Deferribacteres</taxon>
        <taxon>Deferribacterales</taxon>
        <taxon>Calditerrivibrionaceae</taxon>
    </lineage>
</organism>
<evidence type="ECO:0000313" key="2">
    <source>
        <dbReference type="Proteomes" id="UP000007039"/>
    </source>
</evidence>